<evidence type="ECO:0008006" key="3">
    <source>
        <dbReference type="Google" id="ProtNLM"/>
    </source>
</evidence>
<feature type="region of interest" description="Disordered" evidence="1">
    <location>
        <begin position="54"/>
        <end position="76"/>
    </location>
</feature>
<proteinExistence type="predicted"/>
<feature type="compositionally biased region" description="Low complexity" evidence="1">
    <location>
        <begin position="63"/>
        <end position="72"/>
    </location>
</feature>
<name>A0A514D5K9_9VIRU</name>
<dbReference type="EMBL" id="MN034446">
    <property type="protein sequence ID" value="QDH88876.1"/>
    <property type="molecule type" value="Genomic_RNA"/>
</dbReference>
<sequence>MGTKFRILPSPGPLRGDLGQATFDSVFGTPLGKPSHTTADNVAAFKLMKGTQLTESEGHPGWRTRSSGTTTGDNGGPFLTTKRYVKDFTSTTNFMYGESINYQLFQRKTSSYYGPTLPLSTSEMAFPNPATLSYDALMQLGTVAVARCSPSNATADTSVFLKEVLSEGIPHAFIGTLKSLAGMSNSSRRKALGDAYLNVEFGWKPFINDLNKSVEAIAHAEEIMSQYERDSGRLVRRGYYFPEFKEETEVYLKGNTTPWYNPSASNIDGSPLNRGAVIRTEKTTRKVWFKGAFTYYVPPVADPMTREGVAYAIIQARKVHGLTLTPDAIWNMTPWSWMVDWFSNTSEVLSNLSDWIIDNQVLQYGYIMEHAVREWTYTFVGSSQPGAVTVPSVTYVTETKRRERATPYGFGLSFDSFTGRQKAIVAALGLSRGK</sequence>
<protein>
    <recommendedName>
        <fullName evidence="3">Maturation</fullName>
    </recommendedName>
</protein>
<accession>A0A514D5K9</accession>
<gene>
    <name evidence="2" type="ORF">H3BulkLitter17629_000003</name>
</gene>
<organism evidence="2">
    <name type="scientific">Leviviridae sp</name>
    <dbReference type="NCBI Taxonomy" id="2027243"/>
    <lineage>
        <taxon>Viruses</taxon>
        <taxon>Riboviria</taxon>
        <taxon>Orthornavirae</taxon>
        <taxon>Lenarviricota</taxon>
        <taxon>Leviviricetes</taxon>
        <taxon>Norzivirales</taxon>
        <taxon>Fiersviridae</taxon>
    </lineage>
</organism>
<evidence type="ECO:0000313" key="2">
    <source>
        <dbReference type="EMBL" id="QDH88876.1"/>
    </source>
</evidence>
<reference evidence="2" key="1">
    <citation type="submission" date="2019-05" db="EMBL/GenBank/DDBJ databases">
        <title>Metatranscriptomic reconstruction reveals RNA viruses with the potential to shape carbon cycling in soil.</title>
        <authorList>
            <person name="Starr E.P."/>
            <person name="Nuccio E."/>
            <person name="Pett-Ridge J."/>
            <person name="Banfield J.F."/>
            <person name="Firestone M.K."/>
        </authorList>
    </citation>
    <scope>NUCLEOTIDE SEQUENCE</scope>
    <source>
        <strain evidence="2">H3_Bulk_Litter_17_scaffold_629</strain>
    </source>
</reference>
<evidence type="ECO:0000256" key="1">
    <source>
        <dbReference type="SAM" id="MobiDB-lite"/>
    </source>
</evidence>